<dbReference type="Proteomes" id="UP000501690">
    <property type="component" value="Linkage Group LG5"/>
</dbReference>
<keyword evidence="2" id="KW-1185">Reference proteome</keyword>
<protein>
    <submittedName>
        <fullName evidence="1">Uncharacterized protein</fullName>
    </submittedName>
</protein>
<organism evidence="1 2">
    <name type="scientific">Vigna unguiculata</name>
    <name type="common">Cowpea</name>
    <dbReference type="NCBI Taxonomy" id="3917"/>
    <lineage>
        <taxon>Eukaryota</taxon>
        <taxon>Viridiplantae</taxon>
        <taxon>Streptophyta</taxon>
        <taxon>Embryophyta</taxon>
        <taxon>Tracheophyta</taxon>
        <taxon>Spermatophyta</taxon>
        <taxon>Magnoliopsida</taxon>
        <taxon>eudicotyledons</taxon>
        <taxon>Gunneridae</taxon>
        <taxon>Pentapetalae</taxon>
        <taxon>rosids</taxon>
        <taxon>fabids</taxon>
        <taxon>Fabales</taxon>
        <taxon>Fabaceae</taxon>
        <taxon>Papilionoideae</taxon>
        <taxon>50 kb inversion clade</taxon>
        <taxon>NPAAA clade</taxon>
        <taxon>indigoferoid/millettioid clade</taxon>
        <taxon>Phaseoleae</taxon>
        <taxon>Vigna</taxon>
    </lineage>
</organism>
<name>A0A4D6LXV2_VIGUN</name>
<reference evidence="1 2" key="1">
    <citation type="submission" date="2019-04" db="EMBL/GenBank/DDBJ databases">
        <title>An improved genome assembly and genetic linkage map for asparagus bean, Vigna unguiculata ssp. sesquipedialis.</title>
        <authorList>
            <person name="Xia Q."/>
            <person name="Zhang R."/>
            <person name="Dong Y."/>
        </authorList>
    </citation>
    <scope>NUCLEOTIDE SEQUENCE [LARGE SCALE GENOMIC DNA]</scope>
    <source>
        <tissue evidence="1">Leaf</tissue>
    </source>
</reference>
<dbReference type="EMBL" id="CP039349">
    <property type="protein sequence ID" value="QCD93527.1"/>
    <property type="molecule type" value="Genomic_DNA"/>
</dbReference>
<accession>A0A4D6LXV2</accession>
<proteinExistence type="predicted"/>
<dbReference type="AlphaFoldDB" id="A0A4D6LXV2"/>
<evidence type="ECO:0000313" key="2">
    <source>
        <dbReference type="Proteomes" id="UP000501690"/>
    </source>
</evidence>
<evidence type="ECO:0000313" key="1">
    <source>
        <dbReference type="EMBL" id="QCD93527.1"/>
    </source>
</evidence>
<gene>
    <name evidence="1" type="ORF">DEO72_LG5g1602</name>
</gene>
<sequence>MVTICSDDASGDVGDGVLGSSTAKAHVACFGSFVVPNGTKYSCFLVRLQSGAISTAKWLTDMNGEVLVLHHRDVMNANKGGTRCGRCIVGVVLAFVVNAGEKFHGGCLGFLFVWKRIGG</sequence>